<dbReference type="AlphaFoldDB" id="A0A3B5ZYQ6"/>
<name>A0A3B5ZYQ6_WHEAT</name>
<dbReference type="Gramene" id="TraesCS1D03G0803700.1">
    <property type="protein sequence ID" value="TraesCS1D03G0803700.1.CDS"/>
    <property type="gene ID" value="TraesCS1D03G0803700"/>
</dbReference>
<evidence type="ECO:0000313" key="2">
    <source>
        <dbReference type="EnsemblPlants" id="TraesCS1D02G339900.1"/>
    </source>
</evidence>
<keyword evidence="1" id="KW-1133">Transmembrane helix</keyword>
<dbReference type="Gramene" id="TraesWEE_scaffold_025052_01G000100.1">
    <property type="protein sequence ID" value="TraesWEE_scaffold_025052_01G000100.1"/>
    <property type="gene ID" value="TraesWEE_scaffold_025052_01G000100"/>
</dbReference>
<dbReference type="Gramene" id="TraesCS1D02G339900.1">
    <property type="protein sequence ID" value="TraesCS1D02G339900.1"/>
    <property type="gene ID" value="TraesCS1D02G339900"/>
</dbReference>
<reference evidence="2" key="2">
    <citation type="submission" date="2018-10" db="UniProtKB">
        <authorList>
            <consortium name="EnsemblPlants"/>
        </authorList>
    </citation>
    <scope>IDENTIFICATION</scope>
</reference>
<evidence type="ECO:0000313" key="3">
    <source>
        <dbReference type="Proteomes" id="UP000019116"/>
    </source>
</evidence>
<reference evidence="2" key="1">
    <citation type="submission" date="2018-08" db="EMBL/GenBank/DDBJ databases">
        <authorList>
            <person name="Rossello M."/>
        </authorList>
    </citation>
    <scope>NUCLEOTIDE SEQUENCE [LARGE SCALE GENOMIC DNA]</scope>
    <source>
        <strain evidence="2">cv. Chinese Spring</strain>
    </source>
</reference>
<feature type="transmembrane region" description="Helical" evidence="1">
    <location>
        <begin position="50"/>
        <end position="70"/>
    </location>
</feature>
<keyword evidence="1" id="KW-0472">Membrane</keyword>
<accession>A0A3B5ZYQ6</accession>
<dbReference type="EnsemblPlants" id="TraesCS1D02G339900.1">
    <property type="protein sequence ID" value="TraesCS1D02G339900.1"/>
    <property type="gene ID" value="TraesCS1D02G339900"/>
</dbReference>
<dbReference type="Gramene" id="TraesWEE_scaffold_403188_01G000100.1">
    <property type="protein sequence ID" value="TraesWEE_scaffold_403188_01G000100.1"/>
    <property type="gene ID" value="TraesWEE_scaffold_403188_01G000100"/>
</dbReference>
<dbReference type="Gramene" id="TraesRN1D0100851400.1">
    <property type="protein sequence ID" value="TraesRN1D0100851400.1"/>
    <property type="gene ID" value="TraesRN1D0100851400"/>
</dbReference>
<proteinExistence type="predicted"/>
<dbReference type="Proteomes" id="UP000019116">
    <property type="component" value="Chromosome 1D"/>
</dbReference>
<sequence>MYEYSKIFGIISFTFQWCWKDMFREGQHQEKISNSKAVLMMALIKNKTHILFCLGLLLTCTTFLCGPAAAGRDVGTNAAFGIQCFTYLVCMDSYQYVVDYCNKECKILGYDGQKGYCKKENPGVCCCA</sequence>
<dbReference type="Gramene" id="TraesROB_scaffold_139394_01G000100.1">
    <property type="protein sequence ID" value="TraesROB_scaffold_139394_01G000100.1"/>
    <property type="gene ID" value="TraesROB_scaffold_139394_01G000100"/>
</dbReference>
<evidence type="ECO:0000256" key="1">
    <source>
        <dbReference type="SAM" id="Phobius"/>
    </source>
</evidence>
<keyword evidence="3" id="KW-1185">Reference proteome</keyword>
<organism evidence="2">
    <name type="scientific">Triticum aestivum</name>
    <name type="common">Wheat</name>
    <dbReference type="NCBI Taxonomy" id="4565"/>
    <lineage>
        <taxon>Eukaryota</taxon>
        <taxon>Viridiplantae</taxon>
        <taxon>Streptophyta</taxon>
        <taxon>Embryophyta</taxon>
        <taxon>Tracheophyta</taxon>
        <taxon>Spermatophyta</taxon>
        <taxon>Magnoliopsida</taxon>
        <taxon>Liliopsida</taxon>
        <taxon>Poales</taxon>
        <taxon>Poaceae</taxon>
        <taxon>BOP clade</taxon>
        <taxon>Pooideae</taxon>
        <taxon>Triticodae</taxon>
        <taxon>Triticeae</taxon>
        <taxon>Triticinae</taxon>
        <taxon>Triticum</taxon>
    </lineage>
</organism>
<keyword evidence="1" id="KW-0812">Transmembrane</keyword>
<protein>
    <submittedName>
        <fullName evidence="2">Uncharacterized protein</fullName>
    </submittedName>
</protein>